<evidence type="ECO:0000313" key="2">
    <source>
        <dbReference type="Proteomes" id="UP000829398"/>
    </source>
</evidence>
<name>A0ACB8KFL8_CITSI</name>
<reference evidence="2" key="1">
    <citation type="journal article" date="2023" name="Hortic. Res.">
        <title>A chromosome-level phased genome enabling allele-level studies in sweet orange: a case study on citrus Huanglongbing tolerance.</title>
        <authorList>
            <person name="Wu B."/>
            <person name="Yu Q."/>
            <person name="Deng Z."/>
            <person name="Duan Y."/>
            <person name="Luo F."/>
            <person name="Gmitter F. Jr."/>
        </authorList>
    </citation>
    <scope>NUCLEOTIDE SEQUENCE [LARGE SCALE GENOMIC DNA]</scope>
    <source>
        <strain evidence="2">cv. Valencia</strain>
    </source>
</reference>
<dbReference type="Proteomes" id="UP000829398">
    <property type="component" value="Chromosome 5"/>
</dbReference>
<keyword evidence="1" id="KW-0347">Helicase</keyword>
<evidence type="ECO:0000313" key="1">
    <source>
        <dbReference type="EMBL" id="KAH9753210.1"/>
    </source>
</evidence>
<accession>A0ACB8KFL8</accession>
<keyword evidence="2" id="KW-1185">Reference proteome</keyword>
<dbReference type="EMBL" id="CM039174">
    <property type="protein sequence ID" value="KAH9753210.1"/>
    <property type="molecule type" value="Genomic_DNA"/>
</dbReference>
<keyword evidence="1" id="KW-0547">Nucleotide-binding</keyword>
<organism evidence="1 2">
    <name type="scientific">Citrus sinensis</name>
    <name type="common">Sweet orange</name>
    <name type="synonym">Citrus aurantium var. sinensis</name>
    <dbReference type="NCBI Taxonomy" id="2711"/>
    <lineage>
        <taxon>Eukaryota</taxon>
        <taxon>Viridiplantae</taxon>
        <taxon>Streptophyta</taxon>
        <taxon>Embryophyta</taxon>
        <taxon>Tracheophyta</taxon>
        <taxon>Spermatophyta</taxon>
        <taxon>Magnoliopsida</taxon>
        <taxon>eudicotyledons</taxon>
        <taxon>Gunneridae</taxon>
        <taxon>Pentapetalae</taxon>
        <taxon>rosids</taxon>
        <taxon>malvids</taxon>
        <taxon>Sapindales</taxon>
        <taxon>Rutaceae</taxon>
        <taxon>Aurantioideae</taxon>
        <taxon>Citrus</taxon>
    </lineage>
</organism>
<gene>
    <name evidence="1" type="ORF">KPL71_014992</name>
</gene>
<protein>
    <submittedName>
        <fullName evidence="1">DEAD-box ATP-dependent RNA helicase 5</fullName>
    </submittedName>
</protein>
<proteinExistence type="predicted"/>
<comment type="caution">
    <text evidence="1">The sequence shown here is derived from an EMBL/GenBank/DDBJ whole genome shotgun (WGS) entry which is preliminary data.</text>
</comment>
<sequence length="298" mass="33708">MITFFTLGYCQHISQAIEGGQEFNFLLQELKKNKHKEIESEEEEQQQNELNPKRKLEAIETTNGSGKTIAFGVPAMMHRVNPLCLVLSPTRELGDQAFSAFRLQMIHFEWLKDCILECVIYDVLHDAGKSCGVRSVCVHGGTSKQPQITALQSWCFFSVRLFIRPFWTPTVCLNGYEDIVIGTPGRLIDLIEMNVCHLSEVSFVVLDEADRMLDMGFKEPVRFILSKISLVTLLFQALAGELVNVLREARQVVPDALLKFGTHVKKKESKLYGAHFREILADAPKAKKITFNNSDDEG</sequence>
<keyword evidence="1" id="KW-0067">ATP-binding</keyword>
<keyword evidence="1" id="KW-0378">Hydrolase</keyword>